<organism evidence="8 9">
    <name type="scientific">Nocardioides aromaticivorans</name>
    <dbReference type="NCBI Taxonomy" id="200618"/>
    <lineage>
        <taxon>Bacteria</taxon>
        <taxon>Bacillati</taxon>
        <taxon>Actinomycetota</taxon>
        <taxon>Actinomycetes</taxon>
        <taxon>Propionibacteriales</taxon>
        <taxon>Nocardioidaceae</taxon>
        <taxon>Nocardioides</taxon>
    </lineage>
</organism>
<keyword evidence="4 7" id="KW-0560">Oxidoreductase</keyword>
<keyword evidence="2 7" id="KW-0349">Heme</keyword>
<keyword evidence="3 7" id="KW-0479">Metal-binding</keyword>
<gene>
    <name evidence="8" type="ORF">BJ993_000055</name>
</gene>
<dbReference type="AlphaFoldDB" id="A0A7Z0CLP1"/>
<keyword evidence="5 7" id="KW-0408">Iron</keyword>
<dbReference type="GO" id="GO:0020037">
    <property type="term" value="F:heme binding"/>
    <property type="evidence" value="ECO:0007669"/>
    <property type="project" value="InterPro"/>
</dbReference>
<evidence type="ECO:0000256" key="7">
    <source>
        <dbReference type="RuleBase" id="RU000461"/>
    </source>
</evidence>
<dbReference type="Pfam" id="PF00067">
    <property type="entry name" value="p450"/>
    <property type="match status" value="1"/>
</dbReference>
<evidence type="ECO:0000313" key="9">
    <source>
        <dbReference type="Proteomes" id="UP000562045"/>
    </source>
</evidence>
<evidence type="ECO:0000256" key="6">
    <source>
        <dbReference type="ARBA" id="ARBA00023033"/>
    </source>
</evidence>
<dbReference type="GO" id="GO:0005506">
    <property type="term" value="F:iron ion binding"/>
    <property type="evidence" value="ECO:0007669"/>
    <property type="project" value="InterPro"/>
</dbReference>
<dbReference type="FunFam" id="1.10.630.10:FF:000018">
    <property type="entry name" value="Cytochrome P450 monooxygenase"/>
    <property type="match status" value="1"/>
</dbReference>
<dbReference type="PANTHER" id="PTHR46696:SF1">
    <property type="entry name" value="CYTOCHROME P450 YJIB-RELATED"/>
    <property type="match status" value="1"/>
</dbReference>
<keyword evidence="6 7" id="KW-0503">Monooxygenase</keyword>
<reference evidence="8 9" key="1">
    <citation type="submission" date="2020-07" db="EMBL/GenBank/DDBJ databases">
        <title>Sequencing the genomes of 1000 actinobacteria strains.</title>
        <authorList>
            <person name="Klenk H.-P."/>
        </authorList>
    </citation>
    <scope>NUCLEOTIDE SEQUENCE [LARGE SCALE GENOMIC DNA]</scope>
    <source>
        <strain evidence="8 9">DSM 15131</strain>
    </source>
</reference>
<evidence type="ECO:0000256" key="4">
    <source>
        <dbReference type="ARBA" id="ARBA00023002"/>
    </source>
</evidence>
<dbReference type="InterPro" id="IPR036396">
    <property type="entry name" value="Cyt_P450_sf"/>
</dbReference>
<proteinExistence type="inferred from homology"/>
<sequence>MRAVRTPEVDQLLHELTQPEGRENPYPRFDALRRTAPVVLAEDGALVLTRYAECHAVLHDHSLGRPDNEEFFTALGLGNWKDLPALWTLNSSMLLANPPRHTRLRRLVSRSFTARRVQALKESVAALVDDLVEGLADGGDFVEKLAFPLPVAVIGELLGVPEADRPGFQPLVRDWTRILDVFDLDALALANEAATSLRAYLGDLVDERRRAPQDDLLSALVTEPGGDGEVLDREEAVTMAALLFSAGFETTTHLLGNGLVALLEHPDQAALVREDPAVVATAAEELVRFDSSVQITNRVALADTEVAGVPVAAGDRLVCYLGAANRDPDKFTDPDRLDVTRNEGGPLSFGGGIHYCLGAPLARLEVQLALPRLLARHPHLRLDGTPQRREGLTLRGYLSLPVAV</sequence>
<dbReference type="CDD" id="cd20625">
    <property type="entry name" value="CYP164-like"/>
    <property type="match status" value="1"/>
</dbReference>
<evidence type="ECO:0000256" key="2">
    <source>
        <dbReference type="ARBA" id="ARBA00022617"/>
    </source>
</evidence>
<dbReference type="Proteomes" id="UP000562045">
    <property type="component" value="Unassembled WGS sequence"/>
</dbReference>
<dbReference type="SUPFAM" id="SSF48264">
    <property type="entry name" value="Cytochrome P450"/>
    <property type="match status" value="1"/>
</dbReference>
<dbReference type="InterPro" id="IPR017972">
    <property type="entry name" value="Cyt_P450_CS"/>
</dbReference>
<evidence type="ECO:0000313" key="8">
    <source>
        <dbReference type="EMBL" id="NYI42975.1"/>
    </source>
</evidence>
<dbReference type="InterPro" id="IPR002397">
    <property type="entry name" value="Cyt_P450_B"/>
</dbReference>
<dbReference type="GO" id="GO:0016705">
    <property type="term" value="F:oxidoreductase activity, acting on paired donors, with incorporation or reduction of molecular oxygen"/>
    <property type="evidence" value="ECO:0007669"/>
    <property type="project" value="InterPro"/>
</dbReference>
<dbReference type="EMBL" id="JACBZM010000001">
    <property type="protein sequence ID" value="NYI42975.1"/>
    <property type="molecule type" value="Genomic_DNA"/>
</dbReference>
<dbReference type="GO" id="GO:0004497">
    <property type="term" value="F:monooxygenase activity"/>
    <property type="evidence" value="ECO:0007669"/>
    <property type="project" value="UniProtKB-KW"/>
</dbReference>
<evidence type="ECO:0000256" key="5">
    <source>
        <dbReference type="ARBA" id="ARBA00023004"/>
    </source>
</evidence>
<evidence type="ECO:0000256" key="3">
    <source>
        <dbReference type="ARBA" id="ARBA00022723"/>
    </source>
</evidence>
<protein>
    <submittedName>
        <fullName evidence="8">Cytochrome P450</fullName>
    </submittedName>
</protein>
<accession>A0A7Z0CLP1</accession>
<dbReference type="RefSeq" id="WP_179647308.1">
    <property type="nucleotide sequence ID" value="NZ_JACBZM010000001.1"/>
</dbReference>
<dbReference type="PRINTS" id="PR00359">
    <property type="entry name" value="BP450"/>
</dbReference>
<comment type="similarity">
    <text evidence="1 7">Belongs to the cytochrome P450 family.</text>
</comment>
<dbReference type="PANTHER" id="PTHR46696">
    <property type="entry name" value="P450, PUTATIVE (EUROFUNG)-RELATED"/>
    <property type="match status" value="1"/>
</dbReference>
<name>A0A7Z0CLP1_9ACTN</name>
<dbReference type="Gene3D" id="1.10.630.10">
    <property type="entry name" value="Cytochrome P450"/>
    <property type="match status" value="1"/>
</dbReference>
<evidence type="ECO:0000256" key="1">
    <source>
        <dbReference type="ARBA" id="ARBA00010617"/>
    </source>
</evidence>
<dbReference type="InterPro" id="IPR001128">
    <property type="entry name" value="Cyt_P450"/>
</dbReference>
<comment type="caution">
    <text evidence="8">The sequence shown here is derived from an EMBL/GenBank/DDBJ whole genome shotgun (WGS) entry which is preliminary data.</text>
</comment>
<dbReference type="PROSITE" id="PS00086">
    <property type="entry name" value="CYTOCHROME_P450"/>
    <property type="match status" value="1"/>
</dbReference>